<evidence type="ECO:0000313" key="5">
    <source>
        <dbReference type="Proteomes" id="UP000663844"/>
    </source>
</evidence>
<gene>
    <name evidence="3" type="ORF">JYZ213_LOCUS22513</name>
    <name evidence="4" type="ORF">OXD698_LOCUS321</name>
</gene>
<dbReference type="Proteomes" id="UP000663845">
    <property type="component" value="Unassembled WGS sequence"/>
</dbReference>
<dbReference type="Pfam" id="PF01042">
    <property type="entry name" value="Ribonuc_L-PSP"/>
    <property type="match status" value="1"/>
</dbReference>
<dbReference type="NCBIfam" id="TIGR00004">
    <property type="entry name" value="Rid family detoxifying hydrolase"/>
    <property type="match status" value="1"/>
</dbReference>
<dbReference type="SUPFAM" id="SSF55298">
    <property type="entry name" value="YjgF-like"/>
    <property type="match status" value="1"/>
</dbReference>
<feature type="chain" id="PRO_5036414457" evidence="2">
    <location>
        <begin position="20"/>
        <end position="162"/>
    </location>
</feature>
<keyword evidence="2" id="KW-0732">Signal</keyword>
<comment type="caution">
    <text evidence="4">The sequence shown here is derived from an EMBL/GenBank/DDBJ whole genome shotgun (WGS) entry which is preliminary data.</text>
</comment>
<dbReference type="EMBL" id="CAJNOG010000256">
    <property type="protein sequence ID" value="CAF1121628.1"/>
    <property type="molecule type" value="Genomic_DNA"/>
</dbReference>
<evidence type="ECO:0000313" key="3">
    <source>
        <dbReference type="EMBL" id="CAF1121628.1"/>
    </source>
</evidence>
<dbReference type="PANTHER" id="PTHR11803:SF39">
    <property type="entry name" value="2-IMINOBUTANOATE_2-IMINOPROPANOATE DEAMINASE"/>
    <property type="match status" value="1"/>
</dbReference>
<dbReference type="GO" id="GO:0019239">
    <property type="term" value="F:deaminase activity"/>
    <property type="evidence" value="ECO:0007669"/>
    <property type="project" value="TreeGrafter"/>
</dbReference>
<dbReference type="Proteomes" id="UP000663844">
    <property type="component" value="Unassembled WGS sequence"/>
</dbReference>
<dbReference type="InterPro" id="IPR035959">
    <property type="entry name" value="RutC-like_sf"/>
</dbReference>
<comment type="similarity">
    <text evidence="1">Belongs to the RutC family.</text>
</comment>
<feature type="signal peptide" evidence="2">
    <location>
        <begin position="1"/>
        <end position="19"/>
    </location>
</feature>
<evidence type="ECO:0000256" key="2">
    <source>
        <dbReference type="SAM" id="SignalP"/>
    </source>
</evidence>
<evidence type="ECO:0000313" key="4">
    <source>
        <dbReference type="EMBL" id="CAF3484231.1"/>
    </source>
</evidence>
<dbReference type="FunFam" id="3.30.1330.40:FF:000001">
    <property type="entry name" value="L-PSP family endoribonuclease"/>
    <property type="match status" value="1"/>
</dbReference>
<dbReference type="InterPro" id="IPR006175">
    <property type="entry name" value="YjgF/YER057c/UK114"/>
</dbReference>
<proteinExistence type="inferred from homology"/>
<sequence>MVKSTFLVVLFYCIARINTKPIIQNNDYEVKRKVINTPDAPAPVAPFNQAIQINYMLYLTGQIAIDPKTGHMISGDIRDQTYQVLRNLEAVLNAAESSVEQLAHCLIMLANIEQDYEIVNKIYSEWFKSPEFYPARSSIGVAKLPFNASVAIECQAYTTKEI</sequence>
<dbReference type="InterPro" id="IPR006056">
    <property type="entry name" value="RidA"/>
</dbReference>
<dbReference type="CDD" id="cd00448">
    <property type="entry name" value="YjgF_YER057c_UK114_family"/>
    <property type="match status" value="1"/>
</dbReference>
<dbReference type="Gene3D" id="3.30.1330.40">
    <property type="entry name" value="RutC-like"/>
    <property type="match status" value="1"/>
</dbReference>
<reference evidence="4" key="1">
    <citation type="submission" date="2021-02" db="EMBL/GenBank/DDBJ databases">
        <authorList>
            <person name="Nowell W R."/>
        </authorList>
    </citation>
    <scope>NUCLEOTIDE SEQUENCE</scope>
</reference>
<organism evidence="4 5">
    <name type="scientific">Adineta steineri</name>
    <dbReference type="NCBI Taxonomy" id="433720"/>
    <lineage>
        <taxon>Eukaryota</taxon>
        <taxon>Metazoa</taxon>
        <taxon>Spiralia</taxon>
        <taxon>Gnathifera</taxon>
        <taxon>Rotifera</taxon>
        <taxon>Eurotatoria</taxon>
        <taxon>Bdelloidea</taxon>
        <taxon>Adinetida</taxon>
        <taxon>Adinetidae</taxon>
        <taxon>Adineta</taxon>
    </lineage>
</organism>
<name>A0A818G0I7_9BILA</name>
<dbReference type="GO" id="GO:0005829">
    <property type="term" value="C:cytosol"/>
    <property type="evidence" value="ECO:0007669"/>
    <property type="project" value="TreeGrafter"/>
</dbReference>
<evidence type="ECO:0000256" key="1">
    <source>
        <dbReference type="ARBA" id="ARBA00010552"/>
    </source>
</evidence>
<accession>A0A818G0I7</accession>
<dbReference type="AlphaFoldDB" id="A0A818G0I7"/>
<dbReference type="EMBL" id="CAJOAZ010000007">
    <property type="protein sequence ID" value="CAF3484231.1"/>
    <property type="molecule type" value="Genomic_DNA"/>
</dbReference>
<protein>
    <submittedName>
        <fullName evidence="4">Uncharacterized protein</fullName>
    </submittedName>
</protein>
<dbReference type="PANTHER" id="PTHR11803">
    <property type="entry name" value="2-IMINOBUTANOATE/2-IMINOPROPANOATE DEAMINASE RIDA"/>
    <property type="match status" value="1"/>
</dbReference>